<protein>
    <submittedName>
        <fullName evidence="7">Amino acid permease</fullName>
    </submittedName>
</protein>
<dbReference type="Pfam" id="PF13520">
    <property type="entry name" value="AA_permease_2"/>
    <property type="match status" value="1"/>
</dbReference>
<feature type="transmembrane region" description="Helical" evidence="6">
    <location>
        <begin position="69"/>
        <end position="96"/>
    </location>
</feature>
<proteinExistence type="predicted"/>
<name>A0ABP7K0L4_9MICO</name>
<dbReference type="Proteomes" id="UP001501803">
    <property type="component" value="Unassembled WGS sequence"/>
</dbReference>
<feature type="transmembrane region" description="Helical" evidence="6">
    <location>
        <begin position="217"/>
        <end position="237"/>
    </location>
</feature>
<organism evidence="7 8">
    <name type="scientific">Leifsonia kafniensis</name>
    <dbReference type="NCBI Taxonomy" id="475957"/>
    <lineage>
        <taxon>Bacteria</taxon>
        <taxon>Bacillati</taxon>
        <taxon>Actinomycetota</taxon>
        <taxon>Actinomycetes</taxon>
        <taxon>Micrococcales</taxon>
        <taxon>Microbacteriaceae</taxon>
        <taxon>Leifsonia</taxon>
    </lineage>
</organism>
<dbReference type="EMBL" id="BAABCN010000002">
    <property type="protein sequence ID" value="GAA3860880.1"/>
    <property type="molecule type" value="Genomic_DNA"/>
</dbReference>
<feature type="transmembrane region" description="Helical" evidence="6">
    <location>
        <begin position="117"/>
        <end position="138"/>
    </location>
</feature>
<keyword evidence="3 6" id="KW-0812">Transmembrane</keyword>
<dbReference type="PIRSF" id="PIRSF006060">
    <property type="entry name" value="AA_transporter"/>
    <property type="match status" value="1"/>
</dbReference>
<feature type="transmembrane region" description="Helical" evidence="6">
    <location>
        <begin position="176"/>
        <end position="197"/>
    </location>
</feature>
<keyword evidence="5 6" id="KW-0472">Membrane</keyword>
<dbReference type="RefSeq" id="WP_345061324.1">
    <property type="nucleotide sequence ID" value="NZ_BAABCN010000002.1"/>
</dbReference>
<comment type="caution">
    <text evidence="7">The sequence shown here is derived from an EMBL/GenBank/DDBJ whole genome shotgun (WGS) entry which is preliminary data.</text>
</comment>
<evidence type="ECO:0000256" key="3">
    <source>
        <dbReference type="ARBA" id="ARBA00022692"/>
    </source>
</evidence>
<accession>A0ABP7K0L4</accession>
<dbReference type="InterPro" id="IPR002293">
    <property type="entry name" value="AA/rel_permease1"/>
</dbReference>
<sequence>MREQFTEPEIDVDEDAQHLASLGYSYESKFKREMTFWGNVSLGFTYLSPVVGIYSLFALSLGLAGPPMFWSLIIVGVGQLLVAVVFGEVVAAYPVAGGVYPWSRRLWGRKWGWMNGWVYLVALLATIASVAYGAGPFLSTLIGMENSVDSIILAGVAVIAIATVLNLGGTKVLNTVAMIGLLAELGGALAVGGWLLVTARHHDLGVLFQSFGAGEGSNYFVAFAAAGLIGIFQYYGFEACGDVAEEVPNPGRTIPKAMRMTIYIGGFAAMFVCLSLILAVPDFAAVISGTDTDPVGNVLLSAFGPIGFKVVLAVVMISFLSCVVSLQAATSRLAYSMARDGILPASKLLSTFSESRHVPPYALLLAGLVPALIVIGSKVSGDALTLIISFAAMGMYMGFQMVVLASLRARILGWKPNGAFQLGAWGIPVNIAALVWGVLGMVNMAWPRTPEAGWFVNYIVLISAVAVVAIGLIYMAWKKPHLRGDAPAADAVPTARIPRADDRILASKAER</sequence>
<dbReference type="Gene3D" id="1.20.1740.10">
    <property type="entry name" value="Amino acid/polyamine transporter I"/>
    <property type="match status" value="1"/>
</dbReference>
<evidence type="ECO:0000256" key="4">
    <source>
        <dbReference type="ARBA" id="ARBA00022989"/>
    </source>
</evidence>
<evidence type="ECO:0000256" key="5">
    <source>
        <dbReference type="ARBA" id="ARBA00023136"/>
    </source>
</evidence>
<feature type="transmembrane region" description="Helical" evidence="6">
    <location>
        <begin position="262"/>
        <end position="286"/>
    </location>
</feature>
<feature type="transmembrane region" description="Helical" evidence="6">
    <location>
        <begin position="36"/>
        <end position="57"/>
    </location>
</feature>
<comment type="subcellular location">
    <subcellularLocation>
        <location evidence="1">Membrane</location>
        <topology evidence="1">Multi-pass membrane protein</topology>
    </subcellularLocation>
</comment>
<keyword evidence="4 6" id="KW-1133">Transmembrane helix</keyword>
<gene>
    <name evidence="7" type="ORF">GCM10022381_01580</name>
</gene>
<feature type="transmembrane region" description="Helical" evidence="6">
    <location>
        <begin position="419"/>
        <end position="442"/>
    </location>
</feature>
<feature type="transmembrane region" description="Helical" evidence="6">
    <location>
        <begin position="306"/>
        <end position="329"/>
    </location>
</feature>
<dbReference type="PANTHER" id="PTHR45649:SF26">
    <property type="entry name" value="OS04G0435100 PROTEIN"/>
    <property type="match status" value="1"/>
</dbReference>
<reference evidence="8" key="1">
    <citation type="journal article" date="2019" name="Int. J. Syst. Evol. Microbiol.">
        <title>The Global Catalogue of Microorganisms (GCM) 10K type strain sequencing project: providing services to taxonomists for standard genome sequencing and annotation.</title>
        <authorList>
            <consortium name="The Broad Institute Genomics Platform"/>
            <consortium name="The Broad Institute Genome Sequencing Center for Infectious Disease"/>
            <person name="Wu L."/>
            <person name="Ma J."/>
        </authorList>
    </citation>
    <scope>NUCLEOTIDE SEQUENCE [LARGE SCALE GENOMIC DNA]</scope>
    <source>
        <strain evidence="8">JCM 17021</strain>
    </source>
</reference>
<keyword evidence="2" id="KW-0813">Transport</keyword>
<dbReference type="PANTHER" id="PTHR45649">
    <property type="entry name" value="AMINO-ACID PERMEASE BAT1"/>
    <property type="match status" value="1"/>
</dbReference>
<evidence type="ECO:0000256" key="6">
    <source>
        <dbReference type="SAM" id="Phobius"/>
    </source>
</evidence>
<feature type="transmembrane region" description="Helical" evidence="6">
    <location>
        <begin position="150"/>
        <end position="169"/>
    </location>
</feature>
<feature type="transmembrane region" description="Helical" evidence="6">
    <location>
        <begin position="358"/>
        <end position="377"/>
    </location>
</feature>
<evidence type="ECO:0000313" key="7">
    <source>
        <dbReference type="EMBL" id="GAA3860880.1"/>
    </source>
</evidence>
<evidence type="ECO:0000313" key="8">
    <source>
        <dbReference type="Proteomes" id="UP001501803"/>
    </source>
</evidence>
<feature type="transmembrane region" description="Helical" evidence="6">
    <location>
        <begin position="454"/>
        <end position="477"/>
    </location>
</feature>
<keyword evidence="8" id="KW-1185">Reference proteome</keyword>
<evidence type="ECO:0000256" key="2">
    <source>
        <dbReference type="ARBA" id="ARBA00022448"/>
    </source>
</evidence>
<feature type="transmembrane region" description="Helical" evidence="6">
    <location>
        <begin position="383"/>
        <end position="407"/>
    </location>
</feature>
<evidence type="ECO:0000256" key="1">
    <source>
        <dbReference type="ARBA" id="ARBA00004141"/>
    </source>
</evidence>